<dbReference type="STRING" id="366533.SAMN05444339_101949"/>
<keyword evidence="2" id="KW-1185">Reference proteome</keyword>
<evidence type="ECO:0000313" key="1">
    <source>
        <dbReference type="EMBL" id="SHE64010.1"/>
    </source>
</evidence>
<reference evidence="2" key="1">
    <citation type="submission" date="2016-11" db="EMBL/GenBank/DDBJ databases">
        <authorList>
            <person name="Varghese N."/>
            <person name="Submissions S."/>
        </authorList>
    </citation>
    <scope>NUCLEOTIDE SEQUENCE [LARGE SCALE GENOMIC DNA]</scope>
    <source>
        <strain evidence="2">DSM 29326</strain>
    </source>
</reference>
<dbReference type="RefSeq" id="WP_072855982.1">
    <property type="nucleotide sequence ID" value="NZ_FQUE01000001.1"/>
</dbReference>
<dbReference type="AlphaFoldDB" id="A0A1M4V514"/>
<proteinExistence type="predicted"/>
<dbReference type="OrthoDB" id="7651612at2"/>
<organism evidence="1 2">
    <name type="scientific">Loktanella atrilutea</name>
    <dbReference type="NCBI Taxonomy" id="366533"/>
    <lineage>
        <taxon>Bacteria</taxon>
        <taxon>Pseudomonadati</taxon>
        <taxon>Pseudomonadota</taxon>
        <taxon>Alphaproteobacteria</taxon>
        <taxon>Rhodobacterales</taxon>
        <taxon>Roseobacteraceae</taxon>
        <taxon>Loktanella</taxon>
    </lineage>
</organism>
<name>A0A1M4V514_LOKAT</name>
<protein>
    <submittedName>
        <fullName evidence="1">Uncharacterized protein</fullName>
    </submittedName>
</protein>
<dbReference type="Proteomes" id="UP000183987">
    <property type="component" value="Unassembled WGS sequence"/>
</dbReference>
<gene>
    <name evidence="1" type="ORF">SAMN05444339_101949</name>
</gene>
<evidence type="ECO:0000313" key="2">
    <source>
        <dbReference type="Proteomes" id="UP000183987"/>
    </source>
</evidence>
<dbReference type="EMBL" id="FQUE01000001">
    <property type="protein sequence ID" value="SHE64010.1"/>
    <property type="molecule type" value="Genomic_DNA"/>
</dbReference>
<sequence>MRWIVLLLSVCLTACIPVGEEVLQTYDAWLGTTSFTTQEREIFRGDDGKGLMTARPVIVTGPQGRAYGVLTNVRRRDTNGPVVDRMTSGNVILDYVPHDRLFTHCIDGCQRAEVGAITLNARAFRLAAVTGLPLRVWGRRGWYEGTVPAEAFARVLAMVERPP</sequence>
<accession>A0A1M4V514</accession>